<dbReference type="PANTHER" id="PTHR42718:SF46">
    <property type="entry name" value="BLR6921 PROTEIN"/>
    <property type="match status" value="1"/>
</dbReference>
<evidence type="ECO:0000256" key="2">
    <source>
        <dbReference type="ARBA" id="ARBA00022448"/>
    </source>
</evidence>
<feature type="transmembrane region" description="Helical" evidence="8">
    <location>
        <begin position="305"/>
        <end position="325"/>
    </location>
</feature>
<dbReference type="InterPro" id="IPR020846">
    <property type="entry name" value="MFS_dom"/>
</dbReference>
<name>A0A540VZS0_9ACTN</name>
<feature type="transmembrane region" description="Helical" evidence="8">
    <location>
        <begin position="174"/>
        <end position="196"/>
    </location>
</feature>
<evidence type="ECO:0000256" key="5">
    <source>
        <dbReference type="ARBA" id="ARBA00022989"/>
    </source>
</evidence>
<dbReference type="Proteomes" id="UP000319103">
    <property type="component" value="Unassembled WGS sequence"/>
</dbReference>
<dbReference type="OrthoDB" id="4080117at2"/>
<dbReference type="GO" id="GO:0022857">
    <property type="term" value="F:transmembrane transporter activity"/>
    <property type="evidence" value="ECO:0007669"/>
    <property type="project" value="InterPro"/>
</dbReference>
<feature type="domain" description="Major facilitator superfamily (MFS) profile" evidence="9">
    <location>
        <begin position="21"/>
        <end position="470"/>
    </location>
</feature>
<feature type="transmembrane region" description="Helical" evidence="8">
    <location>
        <begin position="403"/>
        <end position="426"/>
    </location>
</feature>
<evidence type="ECO:0000256" key="8">
    <source>
        <dbReference type="SAM" id="Phobius"/>
    </source>
</evidence>
<dbReference type="EMBL" id="VIGB01000003">
    <property type="protein sequence ID" value="TQF02231.1"/>
    <property type="molecule type" value="Genomic_DNA"/>
</dbReference>
<comment type="subcellular location">
    <subcellularLocation>
        <location evidence="1">Cell membrane</location>
        <topology evidence="1">Multi-pass membrane protein</topology>
    </subcellularLocation>
</comment>
<keyword evidence="6 8" id="KW-0472">Membrane</keyword>
<dbReference type="PANTHER" id="PTHR42718">
    <property type="entry name" value="MAJOR FACILITATOR SUPERFAMILY MULTIDRUG TRANSPORTER MFSC"/>
    <property type="match status" value="1"/>
</dbReference>
<organism evidence="10 11">
    <name type="scientific">Kitasatospora acidiphila</name>
    <dbReference type="NCBI Taxonomy" id="2567942"/>
    <lineage>
        <taxon>Bacteria</taxon>
        <taxon>Bacillati</taxon>
        <taxon>Actinomycetota</taxon>
        <taxon>Actinomycetes</taxon>
        <taxon>Kitasatosporales</taxon>
        <taxon>Streptomycetaceae</taxon>
        <taxon>Kitasatospora</taxon>
    </lineage>
</organism>
<dbReference type="PROSITE" id="PS50850">
    <property type="entry name" value="MFS"/>
    <property type="match status" value="1"/>
</dbReference>
<keyword evidence="4 8" id="KW-0812">Transmembrane</keyword>
<sequence>MTTLAPVSNTATASDRGSGATLAVLLGAYMLIALDATVVSVALPALQRQMHFSATALSWVPNAYALTFGGLLLLGSRVGDVLGRRRAFSAGVALFTIASLLGGLAPNAGLLLAARAVQGVGAALSTPNVLALIAVNFDEGPARNRALSFYSAGAGLGGSLGMLLGGALTSWLSWRWALLINVPVGVVVALAAPRVIREPERQPGRFDVAGAITGTLGSTVLVYGVLRASDRGWTDALALATLTAAALLLISFLAVELKARQPLLPLEFLRDRGRIGAYLNMFLIPAGMFPTFFLLTLYFQEVLGYSALRTGLGFLPMTLVLFTTVRLMPRVLARVNLRAVLVTGAALVVLGGVWLTRLSEHGGYPAQLLGPLVLIGLGGGMSFMPMSALVLRGVTPARSGAAAGLLQTLQWTGGTVGTAVLVSLFSNTSRHGTGSAAHRLVQGIDAAFVLGTAVAAAAVLVATLVIRDRKA</sequence>
<keyword evidence="2" id="KW-0813">Transport</keyword>
<comment type="caution">
    <text evidence="10">The sequence shown here is derived from an EMBL/GenBank/DDBJ whole genome shotgun (WGS) entry which is preliminary data.</text>
</comment>
<gene>
    <name evidence="10" type="ORF">E6W39_08050</name>
</gene>
<evidence type="ECO:0000313" key="10">
    <source>
        <dbReference type="EMBL" id="TQF02231.1"/>
    </source>
</evidence>
<evidence type="ECO:0000256" key="1">
    <source>
        <dbReference type="ARBA" id="ARBA00004651"/>
    </source>
</evidence>
<feature type="transmembrane region" description="Helical" evidence="8">
    <location>
        <begin position="337"/>
        <end position="356"/>
    </location>
</feature>
<feature type="transmembrane region" description="Helical" evidence="8">
    <location>
        <begin position="52"/>
        <end position="75"/>
    </location>
</feature>
<dbReference type="GO" id="GO:0046677">
    <property type="term" value="P:response to antibiotic"/>
    <property type="evidence" value="ECO:0007669"/>
    <property type="project" value="UniProtKB-KW"/>
</dbReference>
<evidence type="ECO:0000256" key="3">
    <source>
        <dbReference type="ARBA" id="ARBA00022475"/>
    </source>
</evidence>
<dbReference type="CDD" id="cd17321">
    <property type="entry name" value="MFS_MMR_MDR_like"/>
    <property type="match status" value="1"/>
</dbReference>
<dbReference type="Pfam" id="PF07690">
    <property type="entry name" value="MFS_1"/>
    <property type="match status" value="1"/>
</dbReference>
<keyword evidence="11" id="KW-1185">Reference proteome</keyword>
<keyword evidence="7" id="KW-0046">Antibiotic resistance</keyword>
<feature type="transmembrane region" description="Helical" evidence="8">
    <location>
        <begin position="446"/>
        <end position="466"/>
    </location>
</feature>
<feature type="transmembrane region" description="Helical" evidence="8">
    <location>
        <begin position="238"/>
        <end position="257"/>
    </location>
</feature>
<feature type="transmembrane region" description="Helical" evidence="8">
    <location>
        <begin position="21"/>
        <end position="46"/>
    </location>
</feature>
<keyword evidence="5 8" id="KW-1133">Transmembrane helix</keyword>
<dbReference type="RefSeq" id="WP_141632933.1">
    <property type="nucleotide sequence ID" value="NZ_VIGB01000003.1"/>
</dbReference>
<dbReference type="Gene3D" id="1.20.1720.10">
    <property type="entry name" value="Multidrug resistance protein D"/>
    <property type="match status" value="1"/>
</dbReference>
<protein>
    <submittedName>
        <fullName evidence="10">MFS transporter</fullName>
    </submittedName>
</protein>
<dbReference type="GO" id="GO:0005886">
    <property type="term" value="C:plasma membrane"/>
    <property type="evidence" value="ECO:0007669"/>
    <property type="project" value="UniProtKB-SubCell"/>
</dbReference>
<dbReference type="InterPro" id="IPR036259">
    <property type="entry name" value="MFS_trans_sf"/>
</dbReference>
<feature type="transmembrane region" description="Helical" evidence="8">
    <location>
        <begin position="87"/>
        <end position="106"/>
    </location>
</feature>
<proteinExistence type="predicted"/>
<dbReference type="Gene3D" id="1.20.1250.20">
    <property type="entry name" value="MFS general substrate transporter like domains"/>
    <property type="match status" value="1"/>
</dbReference>
<dbReference type="AlphaFoldDB" id="A0A540VZS0"/>
<accession>A0A540VZS0</accession>
<dbReference type="SUPFAM" id="SSF103473">
    <property type="entry name" value="MFS general substrate transporter"/>
    <property type="match status" value="1"/>
</dbReference>
<evidence type="ECO:0000256" key="6">
    <source>
        <dbReference type="ARBA" id="ARBA00023136"/>
    </source>
</evidence>
<dbReference type="InterPro" id="IPR011701">
    <property type="entry name" value="MFS"/>
</dbReference>
<feature type="transmembrane region" description="Helical" evidence="8">
    <location>
        <begin position="112"/>
        <end position="135"/>
    </location>
</feature>
<evidence type="ECO:0000256" key="4">
    <source>
        <dbReference type="ARBA" id="ARBA00022692"/>
    </source>
</evidence>
<feature type="transmembrane region" description="Helical" evidence="8">
    <location>
        <begin position="147"/>
        <end position="168"/>
    </location>
</feature>
<evidence type="ECO:0000256" key="7">
    <source>
        <dbReference type="ARBA" id="ARBA00023251"/>
    </source>
</evidence>
<feature type="transmembrane region" description="Helical" evidence="8">
    <location>
        <begin position="368"/>
        <end position="391"/>
    </location>
</feature>
<feature type="transmembrane region" description="Helical" evidence="8">
    <location>
        <begin position="208"/>
        <end position="226"/>
    </location>
</feature>
<reference evidence="10 11" key="1">
    <citation type="submission" date="2019-06" db="EMBL/GenBank/DDBJ databases">
        <title>Description of Kitasatospora acidophila sp. nov. isolated from pine grove soil, and reclassification of Streptomyces novaecaesareae to Kitasatospora novaeceasareae comb. nov.</title>
        <authorList>
            <person name="Kim M.J."/>
        </authorList>
    </citation>
    <scope>NUCLEOTIDE SEQUENCE [LARGE SCALE GENOMIC DNA]</scope>
    <source>
        <strain evidence="10 11">MMS16-CNU292</strain>
    </source>
</reference>
<evidence type="ECO:0000313" key="11">
    <source>
        <dbReference type="Proteomes" id="UP000319103"/>
    </source>
</evidence>
<keyword evidence="3" id="KW-1003">Cell membrane</keyword>
<evidence type="ECO:0000259" key="9">
    <source>
        <dbReference type="PROSITE" id="PS50850"/>
    </source>
</evidence>
<feature type="transmembrane region" description="Helical" evidence="8">
    <location>
        <begin position="278"/>
        <end position="299"/>
    </location>
</feature>